<organism evidence="1 2">
    <name type="scientific">Raphanus sativus</name>
    <name type="common">Radish</name>
    <name type="synonym">Raphanus raphanistrum var. sativus</name>
    <dbReference type="NCBI Taxonomy" id="3726"/>
    <lineage>
        <taxon>Eukaryota</taxon>
        <taxon>Viridiplantae</taxon>
        <taxon>Streptophyta</taxon>
        <taxon>Embryophyta</taxon>
        <taxon>Tracheophyta</taxon>
        <taxon>Spermatophyta</taxon>
        <taxon>Magnoliopsida</taxon>
        <taxon>eudicotyledons</taxon>
        <taxon>Gunneridae</taxon>
        <taxon>Pentapetalae</taxon>
        <taxon>rosids</taxon>
        <taxon>malvids</taxon>
        <taxon>Brassicales</taxon>
        <taxon>Brassicaceae</taxon>
        <taxon>Brassiceae</taxon>
        <taxon>Raphanus</taxon>
    </lineage>
</organism>
<dbReference type="GeneID" id="130506542"/>
<dbReference type="KEGG" id="rsz:130506542"/>
<dbReference type="AlphaFoldDB" id="A0A9W3D0F8"/>
<dbReference type="Proteomes" id="UP000504610">
    <property type="component" value="Unplaced"/>
</dbReference>
<gene>
    <name evidence="2" type="primary">LOC130506542</name>
</gene>
<keyword evidence="1" id="KW-1185">Reference proteome</keyword>
<name>A0A9W3D0F8_RAPSA</name>
<accession>A0A9W3D0F8</accession>
<proteinExistence type="predicted"/>
<dbReference type="OrthoDB" id="1645289at2759"/>
<dbReference type="PANTHER" id="PTHR11439">
    <property type="entry name" value="GAG-POL-RELATED RETROTRANSPOSON"/>
    <property type="match status" value="1"/>
</dbReference>
<sequence length="188" mass="20829">MDSIPYASAVRSVMYAMVGSRPDLAFAVGLVSRFMSKPNREHWEAVKCILWYLQGAMDVCLTFSKSDHFGIEGFSDPDYSTDLDKRRSMTGYVFQVGGNIMSWRSALQHVIALSTTEAEYMTLSEATKERLSVHPNASAQVNTSKITKVETLTICEIVTFVNNESAQLTMSREIPGGITEVRGPTSLI</sequence>
<reference evidence="2" key="1">
    <citation type="submission" date="2025-08" db="UniProtKB">
        <authorList>
            <consortium name="RefSeq"/>
        </authorList>
    </citation>
    <scope>IDENTIFICATION</scope>
    <source>
        <tissue evidence="2">Leaf</tissue>
    </source>
</reference>
<evidence type="ECO:0000313" key="1">
    <source>
        <dbReference type="Proteomes" id="UP000504610"/>
    </source>
</evidence>
<dbReference type="RefSeq" id="XP_056857206.1">
    <property type="nucleotide sequence ID" value="XM_057001226.1"/>
</dbReference>
<protein>
    <submittedName>
        <fullName evidence="2">Secreted RxLR effector protein 161-like</fullName>
    </submittedName>
</protein>
<dbReference type="CDD" id="cd09272">
    <property type="entry name" value="RNase_HI_RT_Ty1"/>
    <property type="match status" value="1"/>
</dbReference>
<evidence type="ECO:0000313" key="2">
    <source>
        <dbReference type="RefSeq" id="XP_056857206.1"/>
    </source>
</evidence>